<proteinExistence type="inferred from homology"/>
<dbReference type="Proteomes" id="UP000234882">
    <property type="component" value="Chromosome"/>
</dbReference>
<dbReference type="RefSeq" id="WP_101500479.1">
    <property type="nucleotide sequence ID" value="NZ_CP025583.1"/>
</dbReference>
<dbReference type="CDD" id="cd00831">
    <property type="entry name" value="CHS_like"/>
    <property type="match status" value="1"/>
</dbReference>
<dbReference type="AlphaFoldDB" id="A0A2K9MHP6"/>
<keyword evidence="2" id="KW-0808">Transferase</keyword>
<name>A0A2K9MHP6_9RHOB</name>
<sequence length="354" mass="37877">MDVFLNRVSTAVPANDVHQTFIDFAQGLLDDRSLPVFKRLVQRSQIEHRWSVLTPAGGDRPDAVDAEGIYQQGAFPSTGARMRLFERFAADLAVEAVAGLELGARASEVTHVIAVSCTGLSAPGLDLQLVERCGLDPSVERTVIGFMGCYAAINALKLARHIVRSEPNSRVLVVCVELCTLHLQQTGNLEQVLSFLVFGDGCAAALISAEPTGLSLDRFHAALLPEAGQQITWTVGDQGFDMFLSGQVPASVATALRLDRDRILDGATVAEIDLWAVHPGGRSVLDAVQAALELDPAALAESREVLRRFGNMSSATILFVLDRIMDRARPGQRGCAMAFGPGLTAETLLFTAAG</sequence>
<dbReference type="Pfam" id="PF02797">
    <property type="entry name" value="Chal_sti_synt_C"/>
    <property type="match status" value="1"/>
</dbReference>
<organism evidence="6 7">
    <name type="scientific">Paracoccus jeotgali</name>
    <dbReference type="NCBI Taxonomy" id="2065379"/>
    <lineage>
        <taxon>Bacteria</taxon>
        <taxon>Pseudomonadati</taxon>
        <taxon>Pseudomonadota</taxon>
        <taxon>Alphaproteobacteria</taxon>
        <taxon>Rhodobacterales</taxon>
        <taxon>Paracoccaceae</taxon>
        <taxon>Paracoccus</taxon>
    </lineage>
</organism>
<dbReference type="PIRSF" id="PIRSF000451">
    <property type="entry name" value="PKS_III"/>
    <property type="match status" value="1"/>
</dbReference>
<dbReference type="SUPFAM" id="SSF53901">
    <property type="entry name" value="Thiolase-like"/>
    <property type="match status" value="2"/>
</dbReference>
<dbReference type="InterPro" id="IPR011141">
    <property type="entry name" value="Polyketide_synthase_type-III"/>
</dbReference>
<protein>
    <submittedName>
        <fullName evidence="6">Type III polyketide synthase</fullName>
    </submittedName>
</protein>
<dbReference type="GO" id="GO:0030639">
    <property type="term" value="P:polyketide biosynthetic process"/>
    <property type="evidence" value="ECO:0007669"/>
    <property type="project" value="TreeGrafter"/>
</dbReference>
<dbReference type="PANTHER" id="PTHR11877">
    <property type="entry name" value="HYDROXYMETHYLGLUTARYL-COA SYNTHASE"/>
    <property type="match status" value="1"/>
</dbReference>
<dbReference type="GO" id="GO:0016747">
    <property type="term" value="F:acyltransferase activity, transferring groups other than amino-acyl groups"/>
    <property type="evidence" value="ECO:0007669"/>
    <property type="project" value="InterPro"/>
</dbReference>
<accession>A0A2K9MHP6</accession>
<evidence type="ECO:0000313" key="6">
    <source>
        <dbReference type="EMBL" id="AUM75134.1"/>
    </source>
</evidence>
<reference evidence="7" key="1">
    <citation type="submission" date="2017-12" db="EMBL/GenBank/DDBJ databases">
        <title>Genomic analysis of Paracoccus sp. CBA4604.</title>
        <authorList>
            <person name="Roh S.W."/>
            <person name="Kim J.Y."/>
            <person name="Kim J.S."/>
        </authorList>
    </citation>
    <scope>NUCLEOTIDE SEQUENCE [LARGE SCALE GENOMIC DNA]</scope>
    <source>
        <strain evidence="7">CBA4604</strain>
    </source>
</reference>
<evidence type="ECO:0000256" key="2">
    <source>
        <dbReference type="ARBA" id="ARBA00022679"/>
    </source>
</evidence>
<dbReference type="InterPro" id="IPR001099">
    <property type="entry name" value="Chalcone/stilbene_synt_N"/>
</dbReference>
<evidence type="ECO:0000259" key="5">
    <source>
        <dbReference type="Pfam" id="PF02797"/>
    </source>
</evidence>
<feature type="domain" description="Chalcone/stilbene synthase C-terminal" evidence="5">
    <location>
        <begin position="222"/>
        <end position="350"/>
    </location>
</feature>
<keyword evidence="7" id="KW-1185">Reference proteome</keyword>
<comment type="similarity">
    <text evidence="1">Belongs to the thiolase-like superfamily. Chalcone/stilbene synthases family.</text>
</comment>
<dbReference type="EMBL" id="CP025583">
    <property type="protein sequence ID" value="AUM75134.1"/>
    <property type="molecule type" value="Genomic_DNA"/>
</dbReference>
<dbReference type="KEGG" id="paru:CYR75_13290"/>
<evidence type="ECO:0000259" key="4">
    <source>
        <dbReference type="Pfam" id="PF00195"/>
    </source>
</evidence>
<dbReference type="PANTHER" id="PTHR11877:SF46">
    <property type="entry name" value="TYPE III POLYKETIDE SYNTHASE A"/>
    <property type="match status" value="1"/>
</dbReference>
<feature type="domain" description="Chalcone/stilbene synthase N-terminal" evidence="4">
    <location>
        <begin position="36"/>
        <end position="211"/>
    </location>
</feature>
<dbReference type="InterPro" id="IPR012328">
    <property type="entry name" value="Chalcone/stilbene_synt_C"/>
</dbReference>
<dbReference type="Gene3D" id="3.40.47.10">
    <property type="match status" value="2"/>
</dbReference>
<evidence type="ECO:0000256" key="3">
    <source>
        <dbReference type="PIRSR" id="PIRSR000451-1"/>
    </source>
</evidence>
<evidence type="ECO:0000313" key="7">
    <source>
        <dbReference type="Proteomes" id="UP000234882"/>
    </source>
</evidence>
<dbReference type="OrthoDB" id="9786288at2"/>
<dbReference type="Pfam" id="PF00195">
    <property type="entry name" value="Chal_sti_synt_N"/>
    <property type="match status" value="1"/>
</dbReference>
<evidence type="ECO:0000256" key="1">
    <source>
        <dbReference type="ARBA" id="ARBA00005531"/>
    </source>
</evidence>
<gene>
    <name evidence="6" type="ORF">CYR75_13290</name>
</gene>
<dbReference type="InterPro" id="IPR016039">
    <property type="entry name" value="Thiolase-like"/>
</dbReference>
<feature type="active site" description="Acyl-thioester intermediate" evidence="3">
    <location>
        <position position="149"/>
    </location>
</feature>